<organism evidence="8">
    <name type="scientific">Oppiella nova</name>
    <dbReference type="NCBI Taxonomy" id="334625"/>
    <lineage>
        <taxon>Eukaryota</taxon>
        <taxon>Metazoa</taxon>
        <taxon>Ecdysozoa</taxon>
        <taxon>Arthropoda</taxon>
        <taxon>Chelicerata</taxon>
        <taxon>Arachnida</taxon>
        <taxon>Acari</taxon>
        <taxon>Acariformes</taxon>
        <taxon>Sarcoptiformes</taxon>
        <taxon>Oribatida</taxon>
        <taxon>Brachypylina</taxon>
        <taxon>Oppioidea</taxon>
        <taxon>Oppiidae</taxon>
        <taxon>Oppiella</taxon>
    </lineage>
</organism>
<keyword evidence="5" id="KW-0472">Membrane</keyword>
<name>A0A7R9LT10_9ACAR</name>
<accession>A0A7R9LT10</accession>
<evidence type="ECO:0000256" key="5">
    <source>
        <dbReference type="ARBA" id="ARBA00023136"/>
    </source>
</evidence>
<evidence type="ECO:0000256" key="1">
    <source>
        <dbReference type="ARBA" id="ARBA00004236"/>
    </source>
</evidence>
<comment type="similarity">
    <text evidence="6">Belongs to the Hyccin family.</text>
</comment>
<evidence type="ECO:0000256" key="4">
    <source>
        <dbReference type="ARBA" id="ARBA00022490"/>
    </source>
</evidence>
<dbReference type="OrthoDB" id="18937at2759"/>
<feature type="region of interest" description="Disordered" evidence="7">
    <location>
        <begin position="413"/>
        <end position="436"/>
    </location>
</feature>
<feature type="compositionally biased region" description="Low complexity" evidence="7">
    <location>
        <begin position="491"/>
        <end position="504"/>
    </location>
</feature>
<feature type="region of interest" description="Disordered" evidence="7">
    <location>
        <begin position="484"/>
        <end position="532"/>
    </location>
</feature>
<evidence type="ECO:0000256" key="2">
    <source>
        <dbReference type="ARBA" id="ARBA00004514"/>
    </source>
</evidence>
<keyword evidence="9" id="KW-1185">Reference proteome</keyword>
<sequence>MADHQMITDWINCGPYVTQDLEVIEDESLLEAIFRYVEHSRTDDQCLEGICNKLYSYYRSNDERLVRFCLAFIPPLIGVHVVNATNCTPNRAVDVLLLGVYNLEVVDSEGQLLAHTFRLMSLAKPSVYHEPSPHSSAANQSSLLTEHNISKLDNICGDLEIPLFGPYPEVEHIVAQNRMDVITVLMKVFNQNISLLNKKSLTALCRMSLRLLRQGSINISIEKLNSVNVNALFACNQLISRNCTKIPLSSQFLVEITNSLYFCLYNGATDLALEALEEIHNRAVNHLYTDVLLMTNAIRNSLLINSGQPSDGPMGINVALSPTSSTTLTTTGMAKIAITNASFKTRKLPDDIPIVANTQSATNLGSNQLGSINEESEDTKETTEKPKSAIKGVTSGIGKMNVIQKLKDIKDKKKETNVAHKSSKYQTQTSLKSENGDVVNKLLTHEDSSNDYGSDTSGISDTKLSFSEEAIPLSVLNTNKAYFDTNEDNASESSAESRNSSETAKVPLVSVNSESALNPNKHNNNNETSVNV</sequence>
<dbReference type="GO" id="GO:0072659">
    <property type="term" value="P:protein localization to plasma membrane"/>
    <property type="evidence" value="ECO:0007669"/>
    <property type="project" value="TreeGrafter"/>
</dbReference>
<comment type="subcellular location">
    <subcellularLocation>
        <location evidence="1">Cell membrane</location>
    </subcellularLocation>
    <subcellularLocation>
        <location evidence="2">Cytoplasm</location>
        <location evidence="2">Cytosol</location>
    </subcellularLocation>
</comment>
<dbReference type="PANTHER" id="PTHR31220">
    <property type="entry name" value="HYCCIN RELATED"/>
    <property type="match status" value="1"/>
</dbReference>
<feature type="compositionally biased region" description="Polar residues" evidence="7">
    <location>
        <begin position="363"/>
        <end position="373"/>
    </location>
</feature>
<dbReference type="Proteomes" id="UP000728032">
    <property type="component" value="Unassembled WGS sequence"/>
</dbReference>
<gene>
    <name evidence="8" type="ORF">ONB1V03_LOCUS6184</name>
</gene>
<evidence type="ECO:0000313" key="9">
    <source>
        <dbReference type="Proteomes" id="UP000728032"/>
    </source>
</evidence>
<dbReference type="AlphaFoldDB" id="A0A7R9LT10"/>
<evidence type="ECO:0000256" key="7">
    <source>
        <dbReference type="SAM" id="MobiDB-lite"/>
    </source>
</evidence>
<dbReference type="PANTHER" id="PTHR31220:SF1">
    <property type="entry name" value="GH21176P"/>
    <property type="match status" value="1"/>
</dbReference>
<evidence type="ECO:0000256" key="3">
    <source>
        <dbReference type="ARBA" id="ARBA00022475"/>
    </source>
</evidence>
<dbReference type="Pfam" id="PF09790">
    <property type="entry name" value="Hyccin"/>
    <property type="match status" value="1"/>
</dbReference>
<evidence type="ECO:0000256" key="6">
    <source>
        <dbReference type="ARBA" id="ARBA00034482"/>
    </source>
</evidence>
<feature type="region of interest" description="Disordered" evidence="7">
    <location>
        <begin position="363"/>
        <end position="386"/>
    </location>
</feature>
<dbReference type="GO" id="GO:0046854">
    <property type="term" value="P:phosphatidylinositol phosphate biosynthetic process"/>
    <property type="evidence" value="ECO:0007669"/>
    <property type="project" value="TreeGrafter"/>
</dbReference>
<feature type="compositionally biased region" description="Polar residues" evidence="7">
    <location>
        <begin position="424"/>
        <end position="433"/>
    </location>
</feature>
<dbReference type="InterPro" id="IPR018619">
    <property type="entry name" value="Hyccin"/>
</dbReference>
<feature type="compositionally biased region" description="Polar residues" evidence="7">
    <location>
        <begin position="510"/>
        <end position="532"/>
    </location>
</feature>
<keyword evidence="3" id="KW-1003">Cell membrane</keyword>
<proteinExistence type="inferred from homology"/>
<dbReference type="GO" id="GO:0005829">
    <property type="term" value="C:cytosol"/>
    <property type="evidence" value="ECO:0007669"/>
    <property type="project" value="UniProtKB-SubCell"/>
</dbReference>
<dbReference type="EMBL" id="CAJPVJ010002697">
    <property type="protein sequence ID" value="CAG2166669.1"/>
    <property type="molecule type" value="Genomic_DNA"/>
</dbReference>
<protein>
    <recommendedName>
        <fullName evidence="10">Hyccin</fullName>
    </recommendedName>
</protein>
<dbReference type="GO" id="GO:0005886">
    <property type="term" value="C:plasma membrane"/>
    <property type="evidence" value="ECO:0007669"/>
    <property type="project" value="UniProtKB-SubCell"/>
</dbReference>
<keyword evidence="4" id="KW-0963">Cytoplasm</keyword>
<dbReference type="EMBL" id="OC917522">
    <property type="protein sequence ID" value="CAD7647312.1"/>
    <property type="molecule type" value="Genomic_DNA"/>
</dbReference>
<evidence type="ECO:0008006" key="10">
    <source>
        <dbReference type="Google" id="ProtNLM"/>
    </source>
</evidence>
<reference evidence="8" key="1">
    <citation type="submission" date="2020-11" db="EMBL/GenBank/DDBJ databases">
        <authorList>
            <person name="Tran Van P."/>
        </authorList>
    </citation>
    <scope>NUCLEOTIDE SEQUENCE</scope>
</reference>
<evidence type="ECO:0000313" key="8">
    <source>
        <dbReference type="EMBL" id="CAD7647312.1"/>
    </source>
</evidence>